<dbReference type="Proteomes" id="UP001429354">
    <property type="component" value="Unassembled WGS sequence"/>
</dbReference>
<keyword evidence="4" id="KW-1185">Reference proteome</keyword>
<reference evidence="3 4" key="1">
    <citation type="submission" date="2018-07" db="EMBL/GenBank/DDBJ databases">
        <title>Whole genome Sequencing of Pseudoxanthomonas gei KCTC 32298 (T).</title>
        <authorList>
            <person name="Kumar S."/>
            <person name="Bansal K."/>
            <person name="Kaur A."/>
            <person name="Patil P."/>
            <person name="Sharma S."/>
            <person name="Patil P.B."/>
        </authorList>
    </citation>
    <scope>NUCLEOTIDE SEQUENCE [LARGE SCALE GENOMIC DNA]</scope>
    <source>
        <strain evidence="3 4">KCTC 32298</strain>
    </source>
</reference>
<dbReference type="PANTHER" id="PTHR46825">
    <property type="entry name" value="D-ALANYL-D-ALANINE-CARBOXYPEPTIDASE/ENDOPEPTIDASE AMPH"/>
    <property type="match status" value="1"/>
</dbReference>
<dbReference type="SUPFAM" id="SSF56601">
    <property type="entry name" value="beta-lactamase/transpeptidase-like"/>
    <property type="match status" value="1"/>
</dbReference>
<proteinExistence type="predicted"/>
<feature type="domain" description="Beta-lactamase-related" evidence="2">
    <location>
        <begin position="80"/>
        <end position="410"/>
    </location>
</feature>
<sequence length="461" mass="49436">MKVNGDWRPARSLRFGLLGVLLPLTLASTAQTPLRWEHASAHATAVPSRQSPTQPQAYRTNLTQQNVLPPAQGFDVAAFENLATSLTAGERVPGLAMAIVQNGRVLSARGYGVTDVNAPQLIDAHTVFRLASLSKAFAGTMAGLLVNDGSLRWDSKVRDYVPSFELSDPVATQQVTVADLLSHRVGLHDHNAYDRDIEANADYYSVSRKLAKAPLDCVPGQCYAYQNVAFSLIGDVVFAATGSFYDQAVDRRIFKPLGMNDASVGLTGIESSQRWARPHVRGRGGWVSIMPKPNYYRLPPAAGVNASASDMAQWLIAQTGHRTDVLPAPLLATLHAPLVNTPGEMRAGWRRERVSSAGYALGWRVFDYAGQQVVFHAGAVQGYRGLVALVPGRDLGVAILWNSESSLPSGLLPTILDRAMGLPAQRWLDSTIGNDLMMADSSEAPANDSGASSGKAAASPK</sequence>
<accession>A0ABX0A9P7</accession>
<keyword evidence="3" id="KW-0378">Hydrolase</keyword>
<evidence type="ECO:0000313" key="3">
    <source>
        <dbReference type="EMBL" id="NDK38254.1"/>
    </source>
</evidence>
<comment type="caution">
    <text evidence="3">The sequence shown here is derived from an EMBL/GenBank/DDBJ whole genome shotgun (WGS) entry which is preliminary data.</text>
</comment>
<dbReference type="EMBL" id="QOVG01000003">
    <property type="protein sequence ID" value="NDK38254.1"/>
    <property type="molecule type" value="Genomic_DNA"/>
</dbReference>
<feature type="compositionally biased region" description="Low complexity" evidence="1">
    <location>
        <begin position="449"/>
        <end position="461"/>
    </location>
</feature>
<dbReference type="RefSeq" id="WP_162348826.1">
    <property type="nucleotide sequence ID" value="NZ_QOVG01000003.1"/>
</dbReference>
<dbReference type="InterPro" id="IPR001466">
    <property type="entry name" value="Beta-lactam-related"/>
</dbReference>
<protein>
    <submittedName>
        <fullName evidence="3">Class A beta-lactamase-related serine hydrolase</fullName>
    </submittedName>
</protein>
<evidence type="ECO:0000313" key="4">
    <source>
        <dbReference type="Proteomes" id="UP001429354"/>
    </source>
</evidence>
<dbReference type="Pfam" id="PF00144">
    <property type="entry name" value="Beta-lactamase"/>
    <property type="match status" value="1"/>
</dbReference>
<evidence type="ECO:0000259" key="2">
    <source>
        <dbReference type="Pfam" id="PF00144"/>
    </source>
</evidence>
<organism evidence="3 4">
    <name type="scientific">Pseudoxanthomonas gei</name>
    <dbReference type="NCBI Taxonomy" id="1383030"/>
    <lineage>
        <taxon>Bacteria</taxon>
        <taxon>Pseudomonadati</taxon>
        <taxon>Pseudomonadota</taxon>
        <taxon>Gammaproteobacteria</taxon>
        <taxon>Lysobacterales</taxon>
        <taxon>Lysobacteraceae</taxon>
        <taxon>Pseudoxanthomonas</taxon>
    </lineage>
</organism>
<dbReference type="InterPro" id="IPR050491">
    <property type="entry name" value="AmpC-like"/>
</dbReference>
<gene>
    <name evidence="3" type="ORF">DT603_05290</name>
</gene>
<name>A0ABX0A9P7_9GAMM</name>
<dbReference type="Gene3D" id="3.40.710.10">
    <property type="entry name" value="DD-peptidase/beta-lactamase superfamily"/>
    <property type="match status" value="1"/>
</dbReference>
<dbReference type="InterPro" id="IPR012338">
    <property type="entry name" value="Beta-lactam/transpept-like"/>
</dbReference>
<dbReference type="GO" id="GO:0016787">
    <property type="term" value="F:hydrolase activity"/>
    <property type="evidence" value="ECO:0007669"/>
    <property type="project" value="UniProtKB-KW"/>
</dbReference>
<dbReference type="PANTHER" id="PTHR46825:SF15">
    <property type="entry name" value="BETA-LACTAMASE-RELATED DOMAIN-CONTAINING PROTEIN"/>
    <property type="match status" value="1"/>
</dbReference>
<evidence type="ECO:0000256" key="1">
    <source>
        <dbReference type="SAM" id="MobiDB-lite"/>
    </source>
</evidence>
<feature type="region of interest" description="Disordered" evidence="1">
    <location>
        <begin position="439"/>
        <end position="461"/>
    </location>
</feature>